<comment type="caution">
    <text evidence="8">The sequence shown here is derived from an EMBL/GenBank/DDBJ whole genome shotgun (WGS) entry which is preliminary data.</text>
</comment>
<organism evidence="8">
    <name type="scientific">Paenibacillus sp. SYP-B3998</name>
    <dbReference type="NCBI Taxonomy" id="2678564"/>
    <lineage>
        <taxon>Bacteria</taxon>
        <taxon>Bacillati</taxon>
        <taxon>Bacillota</taxon>
        <taxon>Bacilli</taxon>
        <taxon>Bacillales</taxon>
        <taxon>Paenibacillaceae</taxon>
        <taxon>Paenibacillus</taxon>
    </lineage>
</organism>
<dbReference type="PANTHER" id="PTHR46795:SF1">
    <property type="entry name" value="ABC TRANSPORTER PERMEASE PROTEIN"/>
    <property type="match status" value="1"/>
</dbReference>
<keyword evidence="4 6" id="KW-1133">Transmembrane helix</keyword>
<proteinExistence type="inferred from homology"/>
<dbReference type="GO" id="GO:0005886">
    <property type="term" value="C:plasma membrane"/>
    <property type="evidence" value="ECO:0007669"/>
    <property type="project" value="UniProtKB-SubCell"/>
</dbReference>
<dbReference type="AlphaFoldDB" id="A0A6G4A394"/>
<protein>
    <submittedName>
        <fullName evidence="8">ABC transporter permease</fullName>
    </submittedName>
</protein>
<dbReference type="PANTHER" id="PTHR46795">
    <property type="entry name" value="ABC TRANSPORTER PERMEASE-RELATED-RELATED"/>
    <property type="match status" value="1"/>
</dbReference>
<dbReference type="Pfam" id="PF02687">
    <property type="entry name" value="FtsX"/>
    <property type="match status" value="1"/>
</dbReference>
<keyword evidence="5 6" id="KW-0472">Membrane</keyword>
<evidence type="ECO:0000313" key="8">
    <source>
        <dbReference type="EMBL" id="NEW08966.1"/>
    </source>
</evidence>
<evidence type="ECO:0000256" key="2">
    <source>
        <dbReference type="ARBA" id="ARBA00022475"/>
    </source>
</evidence>
<comment type="similarity">
    <text evidence="6">Belongs to the ABC-4 integral membrane protein family.</text>
</comment>
<dbReference type="InterPro" id="IPR027022">
    <property type="entry name" value="ABC_permease_BceB-typ"/>
</dbReference>
<evidence type="ECO:0000256" key="3">
    <source>
        <dbReference type="ARBA" id="ARBA00022692"/>
    </source>
</evidence>
<reference evidence="8" key="1">
    <citation type="submission" date="2020-02" db="EMBL/GenBank/DDBJ databases">
        <authorList>
            <person name="Shen X.-R."/>
            <person name="Zhang Y.-X."/>
        </authorList>
    </citation>
    <scope>NUCLEOTIDE SEQUENCE</scope>
    <source>
        <strain evidence="8">SYP-B3998</strain>
    </source>
</reference>
<evidence type="ECO:0000256" key="4">
    <source>
        <dbReference type="ARBA" id="ARBA00022989"/>
    </source>
</evidence>
<dbReference type="PIRSF" id="PIRSF018968">
    <property type="entry name" value="ABC_permease_BceB"/>
    <property type="match status" value="1"/>
</dbReference>
<sequence>MTFPQFAYRNVTRNMRAYAAFYLSSTLAVMIFFMFAMFIFHPGLGNGYLNDIAKKGMVTAEWMIFCFSIFFVVYSGSAFLRTRKKELGILTIQGITPLQLRSLITLENLFIGIAAIVTGILGGLVFSKLFFTVGSYVLEMKPLPLYVPWRALGLTTGVFIPLFLLFSQFILFTIRKGAAIALLKGSPVPKKEPKPSILLSLTGSAFLTFGYGLAMFADIHFRAAVLILLCTVVGTYFFYSQISLWLLKLLKRSRRFYWKGLNLLWISDLMYRMRDNARMFFLVSIISSVTFTATSYLLVSTANEFTEKDAVYDMEFYSYPDNVKESDQLQYMEQQLAEHNIQYRPYFFDVFEVRYERNAIENPPVMVMTQKQIASMLPGWKQVQLNNQEALYMRSKHEAVKDIPTQLQLKDTGVSFHLKSIENPVVATSGILIVNENAYEQLKQRGQPRKFYGFQVANWKDTLEISNRIHDEVYGNYSNVNSHFYSKAIQYFERVQTPNLGLFIGLFIAVIFFFAAGSFLYFRLFTDLHEERQKYKALAKIGLSENEMSSSATLQMAVLFFLPLLLAVVNTAFALRVIERESGHEVITQGVITIVGFFMLQLLFFLAVRFNYVKHLKKYVYR</sequence>
<feature type="transmembrane region" description="Helical" evidence="6">
    <location>
        <begin position="557"/>
        <end position="578"/>
    </location>
</feature>
<accession>A0A6G4A394</accession>
<gene>
    <name evidence="8" type="ORF">GK047_23510</name>
</gene>
<name>A0A6G4A394_9BACL</name>
<evidence type="ECO:0000256" key="5">
    <source>
        <dbReference type="ARBA" id="ARBA00023136"/>
    </source>
</evidence>
<feature type="transmembrane region" description="Helical" evidence="6">
    <location>
        <begin position="279"/>
        <end position="299"/>
    </location>
</feature>
<feature type="transmembrane region" description="Helical" evidence="6">
    <location>
        <begin position="60"/>
        <end position="80"/>
    </location>
</feature>
<keyword evidence="2 6" id="KW-1003">Cell membrane</keyword>
<feature type="transmembrane region" description="Helical" evidence="6">
    <location>
        <begin position="151"/>
        <end position="174"/>
    </location>
</feature>
<evidence type="ECO:0000256" key="1">
    <source>
        <dbReference type="ARBA" id="ARBA00004651"/>
    </source>
</evidence>
<feature type="transmembrane region" description="Helical" evidence="6">
    <location>
        <begin position="590"/>
        <end position="612"/>
    </location>
</feature>
<feature type="transmembrane region" description="Helical" evidence="6">
    <location>
        <begin position="20"/>
        <end position="40"/>
    </location>
</feature>
<feature type="domain" description="ABC3 transporter permease C-terminal" evidence="7">
    <location>
        <begin position="64"/>
        <end position="176"/>
    </location>
</feature>
<dbReference type="GO" id="GO:0055085">
    <property type="term" value="P:transmembrane transport"/>
    <property type="evidence" value="ECO:0007669"/>
    <property type="project" value="UniProtKB-UniRule"/>
</dbReference>
<dbReference type="EMBL" id="JAAIKC010000012">
    <property type="protein sequence ID" value="NEW08966.1"/>
    <property type="molecule type" value="Genomic_DNA"/>
</dbReference>
<keyword evidence="6" id="KW-0813">Transport</keyword>
<dbReference type="InterPro" id="IPR003838">
    <property type="entry name" value="ABC3_permease_C"/>
</dbReference>
<comment type="subcellular location">
    <subcellularLocation>
        <location evidence="1 6">Cell membrane</location>
        <topology evidence="1 6">Multi-pass membrane protein</topology>
    </subcellularLocation>
</comment>
<evidence type="ECO:0000256" key="6">
    <source>
        <dbReference type="PIRNR" id="PIRNR018968"/>
    </source>
</evidence>
<dbReference type="InterPro" id="IPR052536">
    <property type="entry name" value="ABC-4_Integral_Memb_Prot"/>
</dbReference>
<feature type="transmembrane region" description="Helical" evidence="6">
    <location>
        <begin position="223"/>
        <end position="247"/>
    </location>
</feature>
<feature type="transmembrane region" description="Helical" evidence="6">
    <location>
        <begin position="500"/>
        <end position="522"/>
    </location>
</feature>
<dbReference type="RefSeq" id="WP_163952369.1">
    <property type="nucleotide sequence ID" value="NZ_JAAIKC010000012.1"/>
</dbReference>
<feature type="transmembrane region" description="Helical" evidence="6">
    <location>
        <begin position="195"/>
        <end position="217"/>
    </location>
</feature>
<keyword evidence="3 6" id="KW-0812">Transmembrane</keyword>
<feature type="transmembrane region" description="Helical" evidence="6">
    <location>
        <begin position="109"/>
        <end position="131"/>
    </location>
</feature>
<evidence type="ECO:0000259" key="7">
    <source>
        <dbReference type="Pfam" id="PF02687"/>
    </source>
</evidence>